<proteinExistence type="predicted"/>
<reference evidence="2" key="1">
    <citation type="journal article" date="2021" name="Front. Microbiol.">
        <title>Comprehensive Comparative Genomics and Phenotyping of Methylobacterium Species.</title>
        <authorList>
            <person name="Alessa O."/>
            <person name="Ogura Y."/>
            <person name="Fujitani Y."/>
            <person name="Takami H."/>
            <person name="Hayashi T."/>
            <person name="Sahin N."/>
            <person name="Tani A."/>
        </authorList>
    </citation>
    <scope>NUCLEOTIDE SEQUENCE</scope>
    <source>
        <strain evidence="2">DSM 17168</strain>
    </source>
</reference>
<sequence length="372" mass="39414">MLRVLRMRADSDGPSGFDAMLQEVRAAAARDLAPLVRRIDEECLYPEAPLRSFAAAGAFATHLPVAGRADLGGAIRAAAEAGEHCLSTAFCMWCQGALAFAVACSDNAALRADLGPRLASGAVLGGIALANPLKTFAGLSRLSLAAERVAGGYRVSGSLPWVSNLGPGHRFAAVFERPAGRVAMTVLSCDAEGVQLVPPGRLLALGGTRTYTVKLQNVLVADEDLLADPIEAHFRRIRAGLLLLQAGMALGLGRACLRLMRDAAAPRSLVNGQLALQPRALADRLDALEEEVCLLAATPFETDPVYWRRVLEVRLALGELAVEAAQNALMHCGSRGFVGDGEAQRRLREAAFLAVAAPAVKHLRWMLAELQC</sequence>
<accession>A0ABQ4SCI1</accession>
<dbReference type="InterPro" id="IPR009100">
    <property type="entry name" value="AcylCoA_DH/oxidase_NM_dom_sf"/>
</dbReference>
<reference evidence="2" key="2">
    <citation type="submission" date="2021-08" db="EMBL/GenBank/DDBJ databases">
        <authorList>
            <person name="Tani A."/>
            <person name="Ola A."/>
            <person name="Ogura Y."/>
            <person name="Katsura K."/>
            <person name="Hayashi T."/>
        </authorList>
    </citation>
    <scope>NUCLEOTIDE SEQUENCE</scope>
    <source>
        <strain evidence="2">DSM 17168</strain>
    </source>
</reference>
<comment type="caution">
    <text evidence="2">The sequence shown here is derived from an EMBL/GenBank/DDBJ whole genome shotgun (WGS) entry which is preliminary data.</text>
</comment>
<dbReference type="InterPro" id="IPR046373">
    <property type="entry name" value="Acyl-CoA_Oxase/DH_mid-dom_sf"/>
</dbReference>
<dbReference type="EMBL" id="BPQQ01000031">
    <property type="protein sequence ID" value="GJE00764.1"/>
    <property type="molecule type" value="Genomic_DNA"/>
</dbReference>
<evidence type="ECO:0000259" key="1">
    <source>
        <dbReference type="Pfam" id="PF02771"/>
    </source>
</evidence>
<organism evidence="2 3">
    <name type="scientific">Methylobacterium isbiliense</name>
    <dbReference type="NCBI Taxonomy" id="315478"/>
    <lineage>
        <taxon>Bacteria</taxon>
        <taxon>Pseudomonadati</taxon>
        <taxon>Pseudomonadota</taxon>
        <taxon>Alphaproteobacteria</taxon>
        <taxon>Hyphomicrobiales</taxon>
        <taxon>Methylobacteriaceae</taxon>
        <taxon>Methylobacterium</taxon>
    </lineage>
</organism>
<dbReference type="PANTHER" id="PTHR43884:SF12">
    <property type="entry name" value="ISOVALERYL-COA DEHYDROGENASE, MITOCHONDRIAL-RELATED"/>
    <property type="match status" value="1"/>
</dbReference>
<dbReference type="Gene3D" id="2.40.110.10">
    <property type="entry name" value="Butyryl-CoA Dehydrogenase, subunit A, domain 2"/>
    <property type="match status" value="1"/>
</dbReference>
<dbReference type="Pfam" id="PF02771">
    <property type="entry name" value="Acyl-CoA_dh_N"/>
    <property type="match status" value="1"/>
</dbReference>
<dbReference type="SUPFAM" id="SSF47203">
    <property type="entry name" value="Acyl-CoA dehydrogenase C-terminal domain-like"/>
    <property type="match status" value="1"/>
</dbReference>
<dbReference type="Proteomes" id="UP001055153">
    <property type="component" value="Unassembled WGS sequence"/>
</dbReference>
<gene>
    <name evidence="2" type="ORF">GMJLKIPL_2690</name>
</gene>
<evidence type="ECO:0000313" key="3">
    <source>
        <dbReference type="Proteomes" id="UP001055153"/>
    </source>
</evidence>
<evidence type="ECO:0000313" key="2">
    <source>
        <dbReference type="EMBL" id="GJE00764.1"/>
    </source>
</evidence>
<dbReference type="InterPro" id="IPR013786">
    <property type="entry name" value="AcylCoA_DH/ox_N"/>
</dbReference>
<dbReference type="PANTHER" id="PTHR43884">
    <property type="entry name" value="ACYL-COA DEHYDROGENASE"/>
    <property type="match status" value="1"/>
</dbReference>
<feature type="domain" description="Acyl-CoA dehydrogenase/oxidase N-terminal" evidence="1">
    <location>
        <begin position="19"/>
        <end position="121"/>
    </location>
</feature>
<dbReference type="InterPro" id="IPR037069">
    <property type="entry name" value="AcylCoA_DH/ox_N_sf"/>
</dbReference>
<dbReference type="InterPro" id="IPR036250">
    <property type="entry name" value="AcylCo_DH-like_C"/>
</dbReference>
<protein>
    <recommendedName>
        <fullName evidence="1">Acyl-CoA dehydrogenase/oxidase N-terminal domain-containing protein</fullName>
    </recommendedName>
</protein>
<dbReference type="Gene3D" id="1.10.540.10">
    <property type="entry name" value="Acyl-CoA dehydrogenase/oxidase, N-terminal domain"/>
    <property type="match status" value="1"/>
</dbReference>
<name>A0ABQ4SCI1_9HYPH</name>
<keyword evidence="3" id="KW-1185">Reference proteome</keyword>
<dbReference type="RefSeq" id="WP_238235630.1">
    <property type="nucleotide sequence ID" value="NZ_BPQQ01000031.1"/>
</dbReference>
<dbReference type="SUPFAM" id="SSF56645">
    <property type="entry name" value="Acyl-CoA dehydrogenase NM domain-like"/>
    <property type="match status" value="1"/>
</dbReference>